<feature type="compositionally biased region" description="Basic and acidic residues" evidence="5">
    <location>
        <begin position="1"/>
        <end position="20"/>
    </location>
</feature>
<dbReference type="PANTHER" id="PTHR11228:SF34">
    <property type="entry name" value="TUNGSTEN-CONTAINING ALDEHYDE FERREDOXIN OXIDOREDUCTASE COFACTOR MODIFYING PROTEIN"/>
    <property type="match status" value="1"/>
</dbReference>
<proteinExistence type="predicted"/>
<keyword evidence="1" id="KW-0949">S-adenosyl-L-methionine</keyword>
<dbReference type="SUPFAM" id="SSF102114">
    <property type="entry name" value="Radical SAM enzymes"/>
    <property type="match status" value="1"/>
</dbReference>
<name>A0A3S4CSJ9_9MYCO</name>
<dbReference type="Pfam" id="PF04055">
    <property type="entry name" value="Radical_SAM"/>
    <property type="match status" value="1"/>
</dbReference>
<dbReference type="CDD" id="cd01335">
    <property type="entry name" value="Radical_SAM"/>
    <property type="match status" value="1"/>
</dbReference>
<gene>
    <name evidence="7" type="ORF">MB901379_00417</name>
</gene>
<dbReference type="Proteomes" id="UP000269998">
    <property type="component" value="Chromosome"/>
</dbReference>
<accession>A0A3S4CSJ9</accession>
<evidence type="ECO:0000256" key="1">
    <source>
        <dbReference type="ARBA" id="ARBA00022691"/>
    </source>
</evidence>
<dbReference type="EMBL" id="LR130759">
    <property type="protein sequence ID" value="VDM86889.1"/>
    <property type="molecule type" value="Genomic_DNA"/>
</dbReference>
<dbReference type="InterPro" id="IPR050377">
    <property type="entry name" value="Radical_SAM_PqqE_MftC-like"/>
</dbReference>
<dbReference type="AlphaFoldDB" id="A0A3S4CSJ9"/>
<dbReference type="SFLD" id="SFLDG01067">
    <property type="entry name" value="SPASM/twitch_domain_containing"/>
    <property type="match status" value="1"/>
</dbReference>
<sequence>MGFDRGDTDPTPRGTDDVRPWRSNRSSGGENSSRLLLRPVDWLRPAMDSENRFERRLLFENFTIAGFKELRADLEDELRRSPTDTARYQLATVLAQCMPDQHSLARAEELLAGATGRGNDLPPSLRAAARDVQRSVRSMLLESESPSSGRLAQVNWGIYNRCPLVCVGCYNIFNSDQLSLREAKASVEKLARAGVEELVISGGDPLEWEGILPFVDHAYDCGLDVALDTVGYSFTAATAAALSGKVSYLGLPVDGSGQDMIADFRKGKNDLLVRVRGALELCGEFGIPVKVNTTVTKGNIDDLEDVAQLLCQYEAVVSWSLFQWWDLRRTPALRERMHVERDRFRERTLRLSLAYPSLGIWSQDVSRRARTHFFISANGEVYTFDSGSLSTIILGDIRAQSMSELIGSPALRKNSPKFSRSFPIPPVVKATLLANR</sequence>
<dbReference type="CDD" id="cd21109">
    <property type="entry name" value="SPASM"/>
    <property type="match status" value="1"/>
</dbReference>
<keyword evidence="3" id="KW-0408">Iron</keyword>
<reference evidence="8" key="1">
    <citation type="submission" date="2018-02" db="EMBL/GenBank/DDBJ databases">
        <authorList>
            <person name="Seth-Smith MB H."/>
            <person name="Seth-Smith H."/>
        </authorList>
    </citation>
    <scope>NUCLEOTIDE SEQUENCE [LARGE SCALE GENOMIC DNA]</scope>
</reference>
<feature type="compositionally biased region" description="Low complexity" evidence="5">
    <location>
        <begin position="23"/>
        <end position="32"/>
    </location>
</feature>
<evidence type="ECO:0000256" key="2">
    <source>
        <dbReference type="ARBA" id="ARBA00022723"/>
    </source>
</evidence>
<evidence type="ECO:0000313" key="7">
    <source>
        <dbReference type="EMBL" id="VDM86889.1"/>
    </source>
</evidence>
<dbReference type="InterPro" id="IPR058240">
    <property type="entry name" value="rSAM_sf"/>
</dbReference>
<keyword evidence="4" id="KW-0411">Iron-sulfur</keyword>
<dbReference type="GO" id="GO:0003824">
    <property type="term" value="F:catalytic activity"/>
    <property type="evidence" value="ECO:0007669"/>
    <property type="project" value="InterPro"/>
</dbReference>
<dbReference type="InterPro" id="IPR013785">
    <property type="entry name" value="Aldolase_TIM"/>
</dbReference>
<dbReference type="InterPro" id="IPR007197">
    <property type="entry name" value="rSAM"/>
</dbReference>
<evidence type="ECO:0000313" key="8">
    <source>
        <dbReference type="Proteomes" id="UP000269998"/>
    </source>
</evidence>
<evidence type="ECO:0000259" key="6">
    <source>
        <dbReference type="Pfam" id="PF04055"/>
    </source>
</evidence>
<dbReference type="KEGG" id="mbai:MB901379_00417"/>
<dbReference type="PANTHER" id="PTHR11228">
    <property type="entry name" value="RADICAL SAM DOMAIN PROTEIN"/>
    <property type="match status" value="1"/>
</dbReference>
<evidence type="ECO:0000256" key="4">
    <source>
        <dbReference type="ARBA" id="ARBA00023014"/>
    </source>
</evidence>
<feature type="region of interest" description="Disordered" evidence="5">
    <location>
        <begin position="1"/>
        <end position="32"/>
    </location>
</feature>
<dbReference type="Gene3D" id="3.20.20.70">
    <property type="entry name" value="Aldolase class I"/>
    <property type="match status" value="1"/>
</dbReference>
<dbReference type="GO" id="GO:0051536">
    <property type="term" value="F:iron-sulfur cluster binding"/>
    <property type="evidence" value="ECO:0007669"/>
    <property type="project" value="UniProtKB-KW"/>
</dbReference>
<protein>
    <submittedName>
        <fullName evidence="7">Pyrroloquinoline quinone biosynthesis protein PqqE</fullName>
    </submittedName>
</protein>
<organism evidence="7 8">
    <name type="scientific">Mycobacterium basiliense</name>
    <dbReference type="NCBI Taxonomy" id="2094119"/>
    <lineage>
        <taxon>Bacteria</taxon>
        <taxon>Bacillati</taxon>
        <taxon>Actinomycetota</taxon>
        <taxon>Actinomycetes</taxon>
        <taxon>Mycobacteriales</taxon>
        <taxon>Mycobacteriaceae</taxon>
        <taxon>Mycobacterium</taxon>
    </lineage>
</organism>
<keyword evidence="8" id="KW-1185">Reference proteome</keyword>
<evidence type="ECO:0000256" key="3">
    <source>
        <dbReference type="ARBA" id="ARBA00023004"/>
    </source>
</evidence>
<dbReference type="GO" id="GO:0046872">
    <property type="term" value="F:metal ion binding"/>
    <property type="evidence" value="ECO:0007669"/>
    <property type="project" value="UniProtKB-KW"/>
</dbReference>
<dbReference type="SFLD" id="SFLDS00029">
    <property type="entry name" value="Radical_SAM"/>
    <property type="match status" value="1"/>
</dbReference>
<keyword evidence="2" id="KW-0479">Metal-binding</keyword>
<evidence type="ECO:0000256" key="5">
    <source>
        <dbReference type="SAM" id="MobiDB-lite"/>
    </source>
</evidence>
<feature type="domain" description="Radical SAM core" evidence="6">
    <location>
        <begin position="158"/>
        <end position="310"/>
    </location>
</feature>